<dbReference type="OrthoDB" id="9761717at2"/>
<dbReference type="InterPro" id="IPR001501">
    <property type="entry name" value="Ni-dep_hyd_lsu"/>
</dbReference>
<dbReference type="EC" id="1.12.1.2" evidence="7"/>
<evidence type="ECO:0000256" key="4">
    <source>
        <dbReference type="ARBA" id="ARBA00022723"/>
    </source>
</evidence>
<feature type="binding site" evidence="6">
    <location>
        <position position="416"/>
    </location>
    <ligand>
        <name>Ni(2+)</name>
        <dbReference type="ChEBI" id="CHEBI:49786"/>
    </ligand>
</feature>
<keyword evidence="8" id="KW-1185">Reference proteome</keyword>
<dbReference type="GO" id="GO:0047985">
    <property type="term" value="F:hydrogen dehydrogenase activity"/>
    <property type="evidence" value="ECO:0007669"/>
    <property type="project" value="UniProtKB-EC"/>
</dbReference>
<comment type="similarity">
    <text evidence="2">Belongs to the [NiFe]/[NiFeSe] hydrogenase large subunit family.</text>
</comment>
<dbReference type="Gene3D" id="1.10.645.10">
    <property type="entry name" value="Cytochrome-c3 Hydrogenase, chain B"/>
    <property type="match status" value="1"/>
</dbReference>
<dbReference type="GO" id="GO:0008901">
    <property type="term" value="F:ferredoxin hydrogenase activity"/>
    <property type="evidence" value="ECO:0007669"/>
    <property type="project" value="InterPro"/>
</dbReference>
<dbReference type="Proteomes" id="UP000320735">
    <property type="component" value="Unassembled WGS sequence"/>
</dbReference>
<keyword evidence="5 7" id="KW-0560">Oxidoreductase</keyword>
<name>A0A5C6BBZ2_9PLAN</name>
<feature type="binding site" evidence="6">
    <location>
        <position position="67"/>
    </location>
    <ligand>
        <name>Fe cation</name>
        <dbReference type="ChEBI" id="CHEBI:24875"/>
    </ligand>
</feature>
<dbReference type="InterPro" id="IPR018194">
    <property type="entry name" value="Ni-dep_hyd_lsu_Ni_BS"/>
</dbReference>
<reference evidence="7 8" key="1">
    <citation type="submission" date="2019-02" db="EMBL/GenBank/DDBJ databases">
        <title>Deep-cultivation of Planctomycetes and their phenomic and genomic characterization uncovers novel biology.</title>
        <authorList>
            <person name="Wiegand S."/>
            <person name="Jogler M."/>
            <person name="Boedeker C."/>
            <person name="Pinto D."/>
            <person name="Vollmers J."/>
            <person name="Rivas-Marin E."/>
            <person name="Kohn T."/>
            <person name="Peeters S.H."/>
            <person name="Heuer A."/>
            <person name="Rast P."/>
            <person name="Oberbeckmann S."/>
            <person name="Bunk B."/>
            <person name="Jeske O."/>
            <person name="Meyerdierks A."/>
            <person name="Storesund J.E."/>
            <person name="Kallscheuer N."/>
            <person name="Luecker S."/>
            <person name="Lage O.M."/>
            <person name="Pohl T."/>
            <person name="Merkel B.J."/>
            <person name="Hornburger P."/>
            <person name="Mueller R.-W."/>
            <person name="Bruemmer F."/>
            <person name="Labrenz M."/>
            <person name="Spormann A.M."/>
            <person name="Op Den Camp H."/>
            <person name="Overmann J."/>
            <person name="Amann R."/>
            <person name="Jetten M.S.M."/>
            <person name="Mascher T."/>
            <person name="Medema M.H."/>
            <person name="Devos D.P."/>
            <person name="Kaster A.-K."/>
            <person name="Ovreas L."/>
            <person name="Rohde M."/>
            <person name="Galperin M.Y."/>
            <person name="Jogler C."/>
        </authorList>
    </citation>
    <scope>NUCLEOTIDE SEQUENCE [LARGE SCALE GENOMIC DNA]</scope>
    <source>
        <strain evidence="7 8">CA54</strain>
    </source>
</reference>
<evidence type="ECO:0000256" key="1">
    <source>
        <dbReference type="ARBA" id="ARBA00001967"/>
    </source>
</evidence>
<feature type="binding site" evidence="6">
    <location>
        <position position="419"/>
    </location>
    <ligand>
        <name>Fe cation</name>
        <dbReference type="ChEBI" id="CHEBI:24875"/>
    </ligand>
</feature>
<evidence type="ECO:0000256" key="2">
    <source>
        <dbReference type="ARBA" id="ARBA00009292"/>
    </source>
</evidence>
<comment type="cofactor">
    <cofactor evidence="6">
        <name>Fe cation</name>
        <dbReference type="ChEBI" id="CHEBI:24875"/>
    </cofactor>
</comment>
<comment type="cofactor">
    <cofactor evidence="1 6">
        <name>Ni(2+)</name>
        <dbReference type="ChEBI" id="CHEBI:49786"/>
    </cofactor>
</comment>
<keyword evidence="3 6" id="KW-0533">Nickel</keyword>
<comment type="caution">
    <text evidence="7">The sequence shown here is derived from an EMBL/GenBank/DDBJ whole genome shotgun (WGS) entry which is preliminary data.</text>
</comment>
<evidence type="ECO:0000313" key="7">
    <source>
        <dbReference type="EMBL" id="TWU08799.1"/>
    </source>
</evidence>
<feature type="binding site" evidence="6">
    <location>
        <position position="45"/>
    </location>
    <ligand>
        <name>Mg(2+)</name>
        <dbReference type="ChEBI" id="CHEBI:18420"/>
    </ligand>
</feature>
<dbReference type="EMBL" id="SJPP01000002">
    <property type="protein sequence ID" value="TWU08799.1"/>
    <property type="molecule type" value="Genomic_DNA"/>
</dbReference>
<dbReference type="RefSeq" id="WP_146372596.1">
    <property type="nucleotide sequence ID" value="NZ_SJPP01000002.1"/>
</dbReference>
<dbReference type="GO" id="GO:0003677">
    <property type="term" value="F:DNA binding"/>
    <property type="evidence" value="ECO:0007669"/>
    <property type="project" value="UniProtKB-KW"/>
</dbReference>
<accession>A0A5C6BBZ2</accession>
<organism evidence="7 8">
    <name type="scientific">Symmachiella macrocystis</name>
    <dbReference type="NCBI Taxonomy" id="2527985"/>
    <lineage>
        <taxon>Bacteria</taxon>
        <taxon>Pseudomonadati</taxon>
        <taxon>Planctomycetota</taxon>
        <taxon>Planctomycetia</taxon>
        <taxon>Planctomycetales</taxon>
        <taxon>Planctomycetaceae</taxon>
        <taxon>Symmachiella</taxon>
    </lineage>
</organism>
<dbReference type="AlphaFoldDB" id="A0A5C6BBZ2"/>
<dbReference type="SUPFAM" id="SSF56762">
    <property type="entry name" value="HydB/Nqo4-like"/>
    <property type="match status" value="1"/>
</dbReference>
<dbReference type="PANTHER" id="PTHR43600:SF2">
    <property type="entry name" value="F420-NON-REDUCING HYDROGENASE VHU SUBUNIT A"/>
    <property type="match status" value="1"/>
</dbReference>
<keyword evidence="6" id="KW-0408">Iron</keyword>
<dbReference type="InterPro" id="IPR029014">
    <property type="entry name" value="NiFe-Hase_large"/>
</dbReference>
<dbReference type="PROSITE" id="PS00508">
    <property type="entry name" value="NI_HGENASE_L_2"/>
    <property type="match status" value="1"/>
</dbReference>
<evidence type="ECO:0000313" key="8">
    <source>
        <dbReference type="Proteomes" id="UP000320735"/>
    </source>
</evidence>
<keyword evidence="7" id="KW-0371">Homeobox</keyword>
<evidence type="ECO:0000256" key="6">
    <source>
        <dbReference type="PIRSR" id="PIRSR601501-1"/>
    </source>
</evidence>
<dbReference type="GO" id="GO:0016151">
    <property type="term" value="F:nickel cation binding"/>
    <property type="evidence" value="ECO:0007669"/>
    <property type="project" value="InterPro"/>
</dbReference>
<gene>
    <name evidence="7" type="primary">hoxH</name>
    <name evidence="7" type="ORF">CA54_40360</name>
</gene>
<feature type="binding site" evidence="6">
    <location>
        <position position="422"/>
    </location>
    <ligand>
        <name>Mg(2+)</name>
        <dbReference type="ChEBI" id="CHEBI:18420"/>
    </ligand>
</feature>
<sequence length="433" mass="48864">MTESRSIRIEALTRVEGEGGLHIKLDGGMIEDVQLAIYEPPRFFEAFLRDRSLEEVPDITARICGICPVAYQMSAVHALEAALHVTITPEIRRMRRLLYCGEWIESHALHMHLLHAPDFFGVNSGIELAERFPNEVNRGLRLKKHGNELLEVLGGRAIHPINVAVGGFYRAPKRDELLRLIPDFEWGLQAAVATTRWVATLDFPDFERNYDMVALSHPNEYPMNEGQVASTSGLLIDVADYEGEFAEEHAAHSTALQSVRKSVNSCYHVGPLARVNLNFDRLSPLARRVADEIGFAPPCLNPFRAIIARGLEVIHAYEETLEILREYRPFKPPRVEYEYSAGEGCSATEAPRGLIYHRYAVNDDGKITFAKIVPPTSQNQRQIEDDLRDWLPDVMGDDDGQTALDCERLIRSYDPCISCSTHFLNLTVERTKS</sequence>
<protein>
    <submittedName>
        <fullName evidence="7">NAD-reducing hydrogenase HoxS subunit beta</fullName>
        <ecNumber evidence="7">1.12.1.2</ecNumber>
    </submittedName>
</protein>
<keyword evidence="4 6" id="KW-0479">Metal-binding</keyword>
<feature type="binding site" evidence="6">
    <location>
        <position position="67"/>
    </location>
    <ligand>
        <name>Ni(2+)</name>
        <dbReference type="ChEBI" id="CHEBI:49786"/>
    </ligand>
</feature>
<keyword evidence="6" id="KW-0460">Magnesium</keyword>
<proteinExistence type="inferred from homology"/>
<feature type="binding site" evidence="6">
    <location>
        <position position="64"/>
    </location>
    <ligand>
        <name>Ni(2+)</name>
        <dbReference type="ChEBI" id="CHEBI:49786"/>
    </ligand>
</feature>
<dbReference type="PANTHER" id="PTHR43600">
    <property type="entry name" value="COENZYME F420 HYDROGENASE, SUBUNIT ALPHA"/>
    <property type="match status" value="1"/>
</dbReference>
<dbReference type="Pfam" id="PF00374">
    <property type="entry name" value="NiFeSe_Hases"/>
    <property type="match status" value="2"/>
</dbReference>
<evidence type="ECO:0000256" key="3">
    <source>
        <dbReference type="ARBA" id="ARBA00022596"/>
    </source>
</evidence>
<feature type="binding site" evidence="6">
    <location>
        <position position="372"/>
    </location>
    <ligand>
        <name>Mg(2+)</name>
        <dbReference type="ChEBI" id="CHEBI:18420"/>
    </ligand>
</feature>
<evidence type="ECO:0000256" key="5">
    <source>
        <dbReference type="ARBA" id="ARBA00023002"/>
    </source>
</evidence>